<organism evidence="5 6">
    <name type="scientific">Virgibacillus byunsanensis</name>
    <dbReference type="NCBI Taxonomy" id="570945"/>
    <lineage>
        <taxon>Bacteria</taxon>
        <taxon>Bacillati</taxon>
        <taxon>Bacillota</taxon>
        <taxon>Bacilli</taxon>
        <taxon>Bacillales</taxon>
        <taxon>Bacillaceae</taxon>
        <taxon>Virgibacillus</taxon>
    </lineage>
</organism>
<sequence length="243" mass="27213">MEVIKVKNYDAMSEKACSIIMNRVINLDNPVLGLATGSTPEGLYEYLINTYKEGEISFKDTATFNLDEYVGLAPSNPNSYHYYMNEKLFKHIDIPDKLAHVPNGSAQDLDSECRHYEQLMRDRKQIDVQILGLGLNGHIGFNEPGTSFESRTHVIDLDETTRKANARFFDAPEDVPNKAITMGLETIMDSKEIILLVSGARKAEPLARLLHGEVSEEFPASILQNHKDVVIIADEASLSELEI</sequence>
<protein>
    <recommendedName>
        <fullName evidence="3">Glucosamine-6-phosphate deaminase</fullName>
        <ecNumber evidence="3">3.5.99.6</ecNumber>
    </recommendedName>
    <alternativeName>
        <fullName evidence="3">GlcN6P deaminase</fullName>
        <shortName evidence="3">GNPDA</shortName>
    </alternativeName>
    <alternativeName>
        <fullName evidence="3">Glucosamine-6-phosphate isomerase</fullName>
    </alternativeName>
</protein>
<accession>A0ABW3LM58</accession>
<comment type="caution">
    <text evidence="3">Lacks conserved residue(s) required for the propagation of feature annotation.</text>
</comment>
<dbReference type="SUPFAM" id="SSF100950">
    <property type="entry name" value="NagB/RpiA/CoA transferase-like"/>
    <property type="match status" value="1"/>
</dbReference>
<feature type="active site" description="For ring-opening step" evidence="3">
    <location>
        <position position="143"/>
    </location>
</feature>
<evidence type="ECO:0000256" key="2">
    <source>
        <dbReference type="ARBA" id="ARBA00023277"/>
    </source>
</evidence>
<feature type="active site" description="For ring-opening step" evidence="3">
    <location>
        <position position="136"/>
    </location>
</feature>
<evidence type="ECO:0000256" key="1">
    <source>
        <dbReference type="ARBA" id="ARBA00022801"/>
    </source>
</evidence>
<dbReference type="NCBIfam" id="TIGR00502">
    <property type="entry name" value="nagB"/>
    <property type="match status" value="1"/>
</dbReference>
<comment type="caution">
    <text evidence="5">The sequence shown here is derived from an EMBL/GenBank/DDBJ whole genome shotgun (WGS) entry which is preliminary data.</text>
</comment>
<dbReference type="EC" id="3.5.99.6" evidence="3"/>
<feature type="domain" description="Glucosamine/galactosamine-6-phosphate isomerase" evidence="4">
    <location>
        <begin position="28"/>
        <end position="229"/>
    </location>
</feature>
<comment type="function">
    <text evidence="3">Catalyzes the reversible isomerization-deamination of glucosamine 6-phosphate (GlcN6P) to form fructose 6-phosphate (Fru6P) and ammonium ion.</text>
</comment>
<evidence type="ECO:0000313" key="6">
    <source>
        <dbReference type="Proteomes" id="UP001597040"/>
    </source>
</evidence>
<name>A0ABW3LM58_9BACI</name>
<feature type="active site" description="Proton acceptor; for ring-opening step" evidence="3">
    <location>
        <position position="138"/>
    </location>
</feature>
<evidence type="ECO:0000313" key="5">
    <source>
        <dbReference type="EMBL" id="MFD1038893.1"/>
    </source>
</evidence>
<dbReference type="HAMAP" id="MF_01241">
    <property type="entry name" value="GlcN6P_deamin"/>
    <property type="match status" value="1"/>
</dbReference>
<dbReference type="PANTHER" id="PTHR11280">
    <property type="entry name" value="GLUCOSAMINE-6-PHOSPHATE ISOMERASE"/>
    <property type="match status" value="1"/>
</dbReference>
<keyword evidence="1 3" id="KW-0378">Hydrolase</keyword>
<comment type="pathway">
    <text evidence="3">Amino-sugar metabolism; N-acetylneuraminate degradation; D-fructose 6-phosphate from N-acetylneuraminate: step 5/5.</text>
</comment>
<dbReference type="RefSeq" id="WP_390362293.1">
    <property type="nucleotide sequence ID" value="NZ_JBHTKJ010000026.1"/>
</dbReference>
<dbReference type="Gene3D" id="3.40.50.1360">
    <property type="match status" value="1"/>
</dbReference>
<dbReference type="InterPro" id="IPR037171">
    <property type="entry name" value="NagB/RpiA_transferase-like"/>
</dbReference>
<dbReference type="CDD" id="cd01399">
    <property type="entry name" value="GlcN6P_deaminase"/>
    <property type="match status" value="1"/>
</dbReference>
<keyword evidence="6" id="KW-1185">Reference proteome</keyword>
<reference evidence="6" key="1">
    <citation type="journal article" date="2019" name="Int. J. Syst. Evol. Microbiol.">
        <title>The Global Catalogue of Microorganisms (GCM) 10K type strain sequencing project: providing services to taxonomists for standard genome sequencing and annotation.</title>
        <authorList>
            <consortium name="The Broad Institute Genomics Platform"/>
            <consortium name="The Broad Institute Genome Sequencing Center for Infectious Disease"/>
            <person name="Wu L."/>
            <person name="Ma J."/>
        </authorList>
    </citation>
    <scope>NUCLEOTIDE SEQUENCE [LARGE SCALE GENOMIC DNA]</scope>
    <source>
        <strain evidence="6">CCUG 56754</strain>
    </source>
</reference>
<comment type="catalytic activity">
    <reaction evidence="3">
        <text>alpha-D-glucosamine 6-phosphate + H2O = beta-D-fructose 6-phosphate + NH4(+)</text>
        <dbReference type="Rhea" id="RHEA:12172"/>
        <dbReference type="ChEBI" id="CHEBI:15377"/>
        <dbReference type="ChEBI" id="CHEBI:28938"/>
        <dbReference type="ChEBI" id="CHEBI:57634"/>
        <dbReference type="ChEBI" id="CHEBI:75989"/>
        <dbReference type="EC" id="3.5.99.6"/>
    </reaction>
</comment>
<proteinExistence type="inferred from homology"/>
<dbReference type="GO" id="GO:0004342">
    <property type="term" value="F:glucosamine-6-phosphate deaminase activity"/>
    <property type="evidence" value="ECO:0007669"/>
    <property type="project" value="UniProtKB-EC"/>
</dbReference>
<evidence type="ECO:0000259" key="4">
    <source>
        <dbReference type="Pfam" id="PF01182"/>
    </source>
</evidence>
<dbReference type="InterPro" id="IPR006148">
    <property type="entry name" value="Glc/Gal-6P_isomerase"/>
</dbReference>
<comment type="similarity">
    <text evidence="3">Belongs to the glucosamine/galactosamine-6-phosphate isomerase family. NagB subfamily.</text>
</comment>
<dbReference type="Proteomes" id="UP001597040">
    <property type="component" value="Unassembled WGS sequence"/>
</dbReference>
<dbReference type="PANTHER" id="PTHR11280:SF5">
    <property type="entry name" value="GLUCOSAMINE-6-PHOSPHATE ISOMERASE"/>
    <property type="match status" value="1"/>
</dbReference>
<keyword evidence="2 3" id="KW-0119">Carbohydrate metabolism</keyword>
<evidence type="ECO:0000256" key="3">
    <source>
        <dbReference type="HAMAP-Rule" id="MF_01241"/>
    </source>
</evidence>
<gene>
    <name evidence="3 5" type="primary">nagB</name>
    <name evidence="5" type="ORF">ACFQ3N_10900</name>
</gene>
<dbReference type="Pfam" id="PF01182">
    <property type="entry name" value="Glucosamine_iso"/>
    <property type="match status" value="1"/>
</dbReference>
<dbReference type="EMBL" id="JBHTKJ010000026">
    <property type="protein sequence ID" value="MFD1038893.1"/>
    <property type="molecule type" value="Genomic_DNA"/>
</dbReference>
<dbReference type="InterPro" id="IPR004547">
    <property type="entry name" value="Glucosamine6P_isomerase"/>
</dbReference>
<feature type="active site" description="Proton acceptor; for enolization step" evidence="3">
    <location>
        <position position="67"/>
    </location>
</feature>